<feature type="active site" description="O-(5'-phospho-DNA)-serine intermediate" evidence="4 5">
    <location>
        <position position="16"/>
    </location>
</feature>
<dbReference type="AlphaFoldDB" id="A0A1S2N5I2"/>
<evidence type="ECO:0000259" key="7">
    <source>
        <dbReference type="PROSITE" id="PS51737"/>
    </source>
</evidence>
<dbReference type="Pfam" id="PF00239">
    <property type="entry name" value="Resolvase"/>
    <property type="match status" value="1"/>
</dbReference>
<dbReference type="GO" id="GO:0003677">
    <property type="term" value="F:DNA binding"/>
    <property type="evidence" value="ECO:0007669"/>
    <property type="project" value="UniProtKB-KW"/>
</dbReference>
<evidence type="ECO:0000313" key="8">
    <source>
        <dbReference type="EMBL" id="OIJ39844.1"/>
    </source>
</evidence>
<proteinExistence type="predicted"/>
<dbReference type="SUPFAM" id="SSF53041">
    <property type="entry name" value="Resolvase-like"/>
    <property type="match status" value="1"/>
</dbReference>
<gene>
    <name evidence="8" type="ORF">LO55_1945</name>
</gene>
<dbReference type="GO" id="GO:0000150">
    <property type="term" value="F:DNA strand exchange activity"/>
    <property type="evidence" value="ECO:0007669"/>
    <property type="project" value="InterPro"/>
</dbReference>
<feature type="domain" description="Resolvase/invertase-type recombinase catalytic" evidence="6">
    <location>
        <begin position="8"/>
        <end position="158"/>
    </location>
</feature>
<name>A0A1S2N5I2_9BURK</name>
<dbReference type="PROSITE" id="PS51736">
    <property type="entry name" value="RECOMBINASES_3"/>
    <property type="match status" value="1"/>
</dbReference>
<dbReference type="SMART" id="SM00857">
    <property type="entry name" value="Resolvase"/>
    <property type="match status" value="1"/>
</dbReference>
<dbReference type="CDD" id="cd00338">
    <property type="entry name" value="Ser_Recombinase"/>
    <property type="match status" value="1"/>
</dbReference>
<accession>A0A1S2N5I2</accession>
<evidence type="ECO:0000313" key="9">
    <source>
        <dbReference type="Proteomes" id="UP000180246"/>
    </source>
</evidence>
<dbReference type="InterPro" id="IPR011109">
    <property type="entry name" value="DNA_bind_recombinase_dom"/>
</dbReference>
<dbReference type="FunFam" id="3.40.50.1390:FF:000008">
    <property type="entry name" value="DNA recombinase"/>
    <property type="match status" value="1"/>
</dbReference>
<evidence type="ECO:0008006" key="10">
    <source>
        <dbReference type="Google" id="ProtNLM"/>
    </source>
</evidence>
<evidence type="ECO:0000259" key="6">
    <source>
        <dbReference type="PROSITE" id="PS51736"/>
    </source>
</evidence>
<dbReference type="Pfam" id="PF07508">
    <property type="entry name" value="Recombinase"/>
    <property type="match status" value="1"/>
</dbReference>
<dbReference type="RefSeq" id="WP_083415281.1">
    <property type="nucleotide sequence ID" value="NZ_JRYB01000001.1"/>
</dbReference>
<dbReference type="InterPro" id="IPR036162">
    <property type="entry name" value="Resolvase-like_N_sf"/>
</dbReference>
<evidence type="ECO:0000256" key="5">
    <source>
        <dbReference type="PROSITE-ProRule" id="PRU10137"/>
    </source>
</evidence>
<dbReference type="InterPro" id="IPR038109">
    <property type="entry name" value="DNA_bind_recomb_sf"/>
</dbReference>
<dbReference type="PROSITE" id="PS51737">
    <property type="entry name" value="RECOMBINASE_DNA_BIND"/>
    <property type="match status" value="1"/>
</dbReference>
<sequence length="507" mass="57637">MLRRETNRAALYVRASTEHQTYSTAHQEAALREHAAQHGLEVIKIYRDQGRSGLTLDGRVGLLKLLTDIQSERAEFSTVLVYDISRWGRFQDVDESAYYEYACRRAGIAVAYCAEPFENDGSPLAAVLKGLKRAMAAEYSRELSAKVFRAQCRLTEAGFKQGGTAGYGLRRISVSASGEAKSVLGPGERKNMPTDHVTYTLGPKNEVEVINRIYDMYLIERLSDTGIARRLNDEGTANEFGRPWSPFHVKQVLTNDKYAGTLVFNRSTQRLKSSKRSNTPANWVKVDNAFQAIVSRDRLEEARQERQRRRRHWTDDEMLDSLRAIFIEHGRVTPDLINSSGGPAVKSYAFRFNGLTSALGLAGVSWPSTSRNVITRYRMRCITRDMTIELERCAAAAKATMIKLSPRTYILNGVTVRLLCTRCRFERSHPCWKVTLAHEPAADFVIWVRADQANQYVEQIYLLPVADFPTHQFVWPSTLTLHKYERYAHTSLRSIFGVENVLKPLRR</sequence>
<keyword evidence="2" id="KW-0238">DNA-binding</keyword>
<dbReference type="InterPro" id="IPR006118">
    <property type="entry name" value="Recombinase_CS"/>
</dbReference>
<protein>
    <recommendedName>
        <fullName evidence="10">Recombinase family protein</fullName>
    </recommendedName>
</protein>
<dbReference type="Gene3D" id="3.90.1750.20">
    <property type="entry name" value="Putative Large Serine Recombinase, Chain B, Domain 2"/>
    <property type="match status" value="1"/>
</dbReference>
<dbReference type="EMBL" id="JRYB01000001">
    <property type="protein sequence ID" value="OIJ39844.1"/>
    <property type="molecule type" value="Genomic_DNA"/>
</dbReference>
<dbReference type="PROSITE" id="PS00397">
    <property type="entry name" value="RECOMBINASES_1"/>
    <property type="match status" value="1"/>
</dbReference>
<dbReference type="GO" id="GO:0015074">
    <property type="term" value="P:DNA integration"/>
    <property type="evidence" value="ECO:0007669"/>
    <property type="project" value="UniProtKB-KW"/>
</dbReference>
<dbReference type="PANTHER" id="PTHR30461">
    <property type="entry name" value="DNA-INVERTASE FROM LAMBDOID PROPHAGE"/>
    <property type="match status" value="1"/>
</dbReference>
<dbReference type="PANTHER" id="PTHR30461:SF23">
    <property type="entry name" value="DNA RECOMBINASE-RELATED"/>
    <property type="match status" value="1"/>
</dbReference>
<dbReference type="Proteomes" id="UP000180246">
    <property type="component" value="Unassembled WGS sequence"/>
</dbReference>
<evidence type="ECO:0000256" key="1">
    <source>
        <dbReference type="ARBA" id="ARBA00022908"/>
    </source>
</evidence>
<feature type="domain" description="Recombinase" evidence="7">
    <location>
        <begin position="188"/>
        <end position="312"/>
    </location>
</feature>
<dbReference type="InterPro" id="IPR006119">
    <property type="entry name" value="Resolv_N"/>
</dbReference>
<comment type="caution">
    <text evidence="8">The sequence shown here is derived from an EMBL/GenBank/DDBJ whole genome shotgun (WGS) entry which is preliminary data.</text>
</comment>
<evidence type="ECO:0000256" key="2">
    <source>
        <dbReference type="ARBA" id="ARBA00023125"/>
    </source>
</evidence>
<evidence type="ECO:0000256" key="4">
    <source>
        <dbReference type="PIRSR" id="PIRSR606118-50"/>
    </source>
</evidence>
<reference evidence="8 9" key="1">
    <citation type="submission" date="2014-10" db="EMBL/GenBank/DDBJ databases">
        <authorList>
            <person name="Seo M.-J."/>
            <person name="Seok Y.J."/>
            <person name="Cha I.-T."/>
        </authorList>
    </citation>
    <scope>NUCLEOTIDE SEQUENCE [LARGE SCALE GENOMIC DNA]</scope>
    <source>
        <strain evidence="8 9">NEU</strain>
    </source>
</reference>
<keyword evidence="1" id="KW-0229">DNA integration</keyword>
<organism evidence="8 9">
    <name type="scientific">Massilia timonae</name>
    <dbReference type="NCBI Taxonomy" id="47229"/>
    <lineage>
        <taxon>Bacteria</taxon>
        <taxon>Pseudomonadati</taxon>
        <taxon>Pseudomonadota</taxon>
        <taxon>Betaproteobacteria</taxon>
        <taxon>Burkholderiales</taxon>
        <taxon>Oxalobacteraceae</taxon>
        <taxon>Telluria group</taxon>
        <taxon>Massilia</taxon>
    </lineage>
</organism>
<keyword evidence="3" id="KW-0233">DNA recombination</keyword>
<dbReference type="InterPro" id="IPR050639">
    <property type="entry name" value="SSR_resolvase"/>
</dbReference>
<dbReference type="Gene3D" id="3.40.50.1390">
    <property type="entry name" value="Resolvase, N-terminal catalytic domain"/>
    <property type="match status" value="1"/>
</dbReference>
<evidence type="ECO:0000256" key="3">
    <source>
        <dbReference type="ARBA" id="ARBA00023172"/>
    </source>
</evidence>